<proteinExistence type="predicted"/>
<sequence>GVSESELFTSITDLLTGKALSWYRSVRGKIFNWPDFISKLRENYLPYNFQHDLLQEIRQREQGPDETVSEFFSCMINYFSRLQKKITEQEKMEIIYNNLD</sequence>
<name>V5H6I6_ANOGL</name>
<accession>V5H6I6</accession>
<protein>
    <recommendedName>
        <fullName evidence="1">Retrotransposon gag domain-containing protein</fullName>
    </recommendedName>
</protein>
<evidence type="ECO:0000313" key="2">
    <source>
        <dbReference type="EMBL" id="JAB68398.1"/>
    </source>
</evidence>
<organism evidence="2">
    <name type="scientific">Anoplophora glabripennis</name>
    <name type="common">Asian longhorn beetle</name>
    <name type="synonym">Anoplophora nobilis</name>
    <dbReference type="NCBI Taxonomy" id="217634"/>
    <lineage>
        <taxon>Eukaryota</taxon>
        <taxon>Metazoa</taxon>
        <taxon>Ecdysozoa</taxon>
        <taxon>Arthropoda</taxon>
        <taxon>Hexapoda</taxon>
        <taxon>Insecta</taxon>
        <taxon>Pterygota</taxon>
        <taxon>Neoptera</taxon>
        <taxon>Endopterygota</taxon>
        <taxon>Coleoptera</taxon>
        <taxon>Polyphaga</taxon>
        <taxon>Cucujiformia</taxon>
        <taxon>Chrysomeloidea</taxon>
        <taxon>Cerambycidae</taxon>
        <taxon>Lamiinae</taxon>
        <taxon>Lamiini</taxon>
        <taxon>Anoplophora</taxon>
    </lineage>
</organism>
<feature type="non-terminal residue" evidence="2">
    <location>
        <position position="100"/>
    </location>
</feature>
<feature type="non-terminal residue" evidence="2">
    <location>
        <position position="1"/>
    </location>
</feature>
<evidence type="ECO:0000259" key="1">
    <source>
        <dbReference type="Pfam" id="PF03732"/>
    </source>
</evidence>
<dbReference type="AlphaFoldDB" id="V5H6I6"/>
<feature type="domain" description="Retrotransposon gag" evidence="1">
    <location>
        <begin position="14"/>
        <end position="99"/>
    </location>
</feature>
<dbReference type="Pfam" id="PF03732">
    <property type="entry name" value="Retrotrans_gag"/>
    <property type="match status" value="1"/>
</dbReference>
<dbReference type="EMBL" id="GALX01000068">
    <property type="protein sequence ID" value="JAB68398.1"/>
    <property type="molecule type" value="Transcribed_RNA"/>
</dbReference>
<reference evidence="2" key="1">
    <citation type="submission" date="2013-07" db="EMBL/GenBank/DDBJ databases">
        <title>Midgut Transcriptome Profiling of Anoplphora glabripennis, a Lignocellulose Degrading, Wood-Boring Cerambycid.</title>
        <authorList>
            <person name="Scully E.D."/>
            <person name="Hoover K."/>
            <person name="Carlson J.E."/>
            <person name="Tien M."/>
            <person name="Geib S.M."/>
        </authorList>
    </citation>
    <scope>NUCLEOTIDE SEQUENCE</scope>
</reference>
<dbReference type="InterPro" id="IPR005162">
    <property type="entry name" value="Retrotrans_gag_dom"/>
</dbReference>